<reference evidence="3" key="1">
    <citation type="submission" date="2008-12" db="EMBL/GenBank/DDBJ databases">
        <title>Annotation of Streptomyces ghanaensis ATCC 14672.</title>
        <authorList>
            <consortium name="The Broad Institute Genome Sequencing Platform"/>
            <consortium name="Broad Institute Microbial Sequencing Center"/>
            <person name="Fischbach M."/>
            <person name="Ward D."/>
            <person name="Young S."/>
            <person name="Kodira C.D."/>
            <person name="Zeng Q."/>
            <person name="Koehrsen M."/>
            <person name="Godfrey P."/>
            <person name="Alvarado L."/>
            <person name="Berlin A.M."/>
            <person name="Borenstein D."/>
            <person name="Chen Z."/>
            <person name="Engels R."/>
            <person name="Freedman E."/>
            <person name="Gellesch M."/>
            <person name="Goldberg J."/>
            <person name="Griggs A."/>
            <person name="Gujja S."/>
            <person name="Heiman D.I."/>
            <person name="Hepburn T.A."/>
            <person name="Howarth C."/>
            <person name="Jen D."/>
            <person name="Larson L."/>
            <person name="Lewis B."/>
            <person name="Mehta T."/>
            <person name="Park D."/>
            <person name="Pearson M."/>
            <person name="Roberts A."/>
            <person name="Saif S."/>
            <person name="Shea T.D."/>
            <person name="Shenoy N."/>
            <person name="Sisk P."/>
            <person name="Stolte C."/>
            <person name="Sykes S.N."/>
            <person name="Walk T."/>
            <person name="White J."/>
            <person name="Yandava C."/>
            <person name="Straight P."/>
            <person name="Clardy J."/>
            <person name="Hung D."/>
            <person name="Kolter R."/>
            <person name="Mekalanos J."/>
            <person name="Walker S."/>
            <person name="Walsh C.T."/>
            <person name="Wieland B.L.C."/>
            <person name="Ilzarbe M."/>
            <person name="Galagan J."/>
            <person name="Nusbaum C."/>
            <person name="Birren B."/>
        </authorList>
    </citation>
    <scope>NUCLEOTIDE SEQUENCE [LARGE SCALE GENOMIC DNA]</scope>
    <source>
        <strain evidence="3">ATCC 14672 / DSM 40746 / JCM 4963 / KCTC 9882 / NRRL B-12104 / FH 1290</strain>
    </source>
</reference>
<dbReference type="AlphaFoldDB" id="D6A705"/>
<name>D6A705_STRV1</name>
<feature type="region of interest" description="Disordered" evidence="1">
    <location>
        <begin position="1"/>
        <end position="64"/>
    </location>
</feature>
<dbReference type="EMBL" id="DS999641">
    <property type="protein sequence ID" value="EFE71831.2"/>
    <property type="molecule type" value="Genomic_DNA"/>
</dbReference>
<dbReference type="Proteomes" id="UP000003824">
    <property type="component" value="Unassembled WGS sequence"/>
</dbReference>
<gene>
    <name evidence="2" type="ORF">SSFG_07067</name>
</gene>
<protein>
    <submittedName>
        <fullName evidence="2">Predicted protein</fullName>
    </submittedName>
</protein>
<evidence type="ECO:0000313" key="2">
    <source>
        <dbReference type="EMBL" id="EFE71831.2"/>
    </source>
</evidence>
<proteinExistence type="predicted"/>
<organism evidence="2 3">
    <name type="scientific">Streptomyces viridosporus (strain ATCC 14672 / DSM 40746 / JCM 4963 / KCTC 9882 / NRRL B-12104 / FH 1290)</name>
    <name type="common">Streptomyces ghanaensis</name>
    <dbReference type="NCBI Taxonomy" id="566461"/>
    <lineage>
        <taxon>Bacteria</taxon>
        <taxon>Bacillati</taxon>
        <taxon>Actinomycetota</taxon>
        <taxon>Actinomycetes</taxon>
        <taxon>Kitasatosporales</taxon>
        <taxon>Streptomycetaceae</taxon>
        <taxon>Streptomyces</taxon>
    </lineage>
</organism>
<evidence type="ECO:0000313" key="3">
    <source>
        <dbReference type="Proteomes" id="UP000003824"/>
    </source>
</evidence>
<evidence type="ECO:0000256" key="1">
    <source>
        <dbReference type="SAM" id="MobiDB-lite"/>
    </source>
</evidence>
<accession>D6A705</accession>
<sequence length="130" mass="14271">MLVRLPHVVPGTRQGECHGRPVPADGLGQADHVRDDSGSIGPVEHSATPVCAPPPPMELSHTESVSCAVERPLRSNPHNLLQRRWGSSASAIMPLVRPNVTRRLSHGEVRLRVRAVRRVRGRPSDRRPDT</sequence>